<sequence>MVIKKILLVEDEPHKMEELVASIDGFFRKKADLTHVNSVHAAYWAVSEHSFDLIILDMALPTFTAEENAAERGFDQAQGGVEVLRALKSRNLKSKIIIITQYPDITFGGTRLKLSEAAKVLSQRYEQNIVGSVLYKYRSPSNHIKLTELLKKFS</sequence>
<dbReference type="InterPro" id="IPR011006">
    <property type="entry name" value="CheY-like_superfamily"/>
</dbReference>
<proteinExistence type="predicted"/>
<name>A0A269XUH2_9PROT</name>
<dbReference type="GO" id="GO:0000160">
    <property type="term" value="P:phosphorelay signal transduction system"/>
    <property type="evidence" value="ECO:0007669"/>
    <property type="project" value="InterPro"/>
</dbReference>
<comment type="caution">
    <text evidence="3">The sequence shown here is derived from an EMBL/GenBank/DDBJ whole genome shotgun (WGS) entry which is preliminary data.</text>
</comment>
<evidence type="ECO:0000313" key="4">
    <source>
        <dbReference type="Proteomes" id="UP000216151"/>
    </source>
</evidence>
<organism evidence="3 4">
    <name type="scientific">Acetobacter fabarum</name>
    <dbReference type="NCBI Taxonomy" id="483199"/>
    <lineage>
        <taxon>Bacteria</taxon>
        <taxon>Pseudomonadati</taxon>
        <taxon>Pseudomonadota</taxon>
        <taxon>Alphaproteobacteria</taxon>
        <taxon>Acetobacterales</taxon>
        <taxon>Acetobacteraceae</taxon>
        <taxon>Acetobacter</taxon>
    </lineage>
</organism>
<feature type="domain" description="Response regulatory" evidence="2">
    <location>
        <begin position="5"/>
        <end position="138"/>
    </location>
</feature>
<protein>
    <recommendedName>
        <fullName evidence="2">Response regulatory domain-containing protein</fullName>
    </recommendedName>
</protein>
<evidence type="ECO:0000256" key="1">
    <source>
        <dbReference type="PROSITE-ProRule" id="PRU00169"/>
    </source>
</evidence>
<evidence type="ECO:0000259" key="2">
    <source>
        <dbReference type="PROSITE" id="PS50110"/>
    </source>
</evidence>
<dbReference type="Proteomes" id="UP000216151">
    <property type="component" value="Unassembled WGS sequence"/>
</dbReference>
<feature type="modified residue" description="4-aspartylphosphate" evidence="1">
    <location>
        <position position="57"/>
    </location>
</feature>
<dbReference type="EMBL" id="NCXK01000032">
    <property type="protein sequence ID" value="PAK76963.1"/>
    <property type="molecule type" value="Genomic_DNA"/>
</dbReference>
<dbReference type="InterPro" id="IPR001789">
    <property type="entry name" value="Sig_transdc_resp-reg_receiver"/>
</dbReference>
<dbReference type="PROSITE" id="PS50110">
    <property type="entry name" value="RESPONSE_REGULATORY"/>
    <property type="match status" value="1"/>
</dbReference>
<dbReference type="OrthoDB" id="5520457at2"/>
<evidence type="ECO:0000313" key="3">
    <source>
        <dbReference type="EMBL" id="PAK76963.1"/>
    </source>
</evidence>
<accession>A0A269XUH2</accession>
<keyword evidence="4" id="KW-1185">Reference proteome</keyword>
<dbReference type="Gene3D" id="3.40.50.2300">
    <property type="match status" value="1"/>
</dbReference>
<dbReference type="Pfam" id="PF00072">
    <property type="entry name" value="Response_reg"/>
    <property type="match status" value="1"/>
</dbReference>
<gene>
    <name evidence="3" type="ORF">B8X00_12200</name>
</gene>
<reference evidence="3 4" key="1">
    <citation type="submission" date="2017-04" db="EMBL/GenBank/DDBJ databases">
        <title>Kefir bacterial isolates.</title>
        <authorList>
            <person name="Kim Y."/>
            <person name="Blasche S."/>
            <person name="Patil K.R."/>
        </authorList>
    </citation>
    <scope>NUCLEOTIDE SEQUENCE [LARGE SCALE GENOMIC DNA]</scope>
    <source>
        <strain evidence="3 4">KR</strain>
    </source>
</reference>
<keyword evidence="1" id="KW-0597">Phosphoprotein</keyword>
<dbReference type="AlphaFoldDB" id="A0A269XUH2"/>
<dbReference type="SUPFAM" id="SSF52172">
    <property type="entry name" value="CheY-like"/>
    <property type="match status" value="1"/>
</dbReference>
<dbReference type="RefSeq" id="WP_095350338.1">
    <property type="nucleotide sequence ID" value="NZ_NCXK01000032.1"/>
</dbReference>